<sequence length="310" mass="34234">MQTFESIENKLQAPDNATRTRAGDSTISEAAEQISSFKNSEFPRADIHRGGSGLIFSGGEEGTTLWMKSQPDVAVAVGTAFNVASVVVKFSRRRGSGVSREIVALPVTTRAIVGIDGIKISSYEIAQLVEHETIRVILRVNAPCDCQNEITKIPTSLLINEVINVIFLKLRSEITNDGKITRKYTNTSVRNVASQLSDTLFECRSKANEIEAGLYHEKEKVIAGDGSEVMDAGRICGSEWEKEKKGECVSSRSHCLESSVGALIAATLYHRCLCSYQLDLSVHASWRWHLHWNLYCERVGTKNDDILILV</sequence>
<evidence type="ECO:0000256" key="1">
    <source>
        <dbReference type="SAM" id="MobiDB-lite"/>
    </source>
</evidence>
<name>A0A0M9A1G8_9HYME</name>
<feature type="compositionally biased region" description="Polar residues" evidence="1">
    <location>
        <begin position="15"/>
        <end position="25"/>
    </location>
</feature>
<reference evidence="2 3" key="1">
    <citation type="submission" date="2015-07" db="EMBL/GenBank/DDBJ databases">
        <title>The genome of Melipona quadrifasciata.</title>
        <authorList>
            <person name="Pan H."/>
            <person name="Kapheim K."/>
        </authorList>
    </citation>
    <scope>NUCLEOTIDE SEQUENCE [LARGE SCALE GENOMIC DNA]</scope>
    <source>
        <strain evidence="2">0111107301</strain>
        <tissue evidence="2">Whole body</tissue>
    </source>
</reference>
<gene>
    <name evidence="2" type="ORF">WN51_14041</name>
</gene>
<evidence type="ECO:0000313" key="3">
    <source>
        <dbReference type="Proteomes" id="UP000053105"/>
    </source>
</evidence>
<dbReference type="EMBL" id="KQ435794">
    <property type="protein sequence ID" value="KOX73963.1"/>
    <property type="molecule type" value="Genomic_DNA"/>
</dbReference>
<keyword evidence="3" id="KW-1185">Reference proteome</keyword>
<protein>
    <submittedName>
        <fullName evidence="2">Uncharacterized protein</fullName>
    </submittedName>
</protein>
<organism evidence="2 3">
    <name type="scientific">Melipona quadrifasciata</name>
    <dbReference type="NCBI Taxonomy" id="166423"/>
    <lineage>
        <taxon>Eukaryota</taxon>
        <taxon>Metazoa</taxon>
        <taxon>Ecdysozoa</taxon>
        <taxon>Arthropoda</taxon>
        <taxon>Hexapoda</taxon>
        <taxon>Insecta</taxon>
        <taxon>Pterygota</taxon>
        <taxon>Neoptera</taxon>
        <taxon>Endopterygota</taxon>
        <taxon>Hymenoptera</taxon>
        <taxon>Apocrita</taxon>
        <taxon>Aculeata</taxon>
        <taxon>Apoidea</taxon>
        <taxon>Anthophila</taxon>
        <taxon>Apidae</taxon>
        <taxon>Melipona</taxon>
    </lineage>
</organism>
<accession>A0A0M9A1G8</accession>
<dbReference type="AlphaFoldDB" id="A0A0M9A1G8"/>
<dbReference type="Proteomes" id="UP000053105">
    <property type="component" value="Unassembled WGS sequence"/>
</dbReference>
<evidence type="ECO:0000313" key="2">
    <source>
        <dbReference type="EMBL" id="KOX73963.1"/>
    </source>
</evidence>
<proteinExistence type="predicted"/>
<feature type="region of interest" description="Disordered" evidence="1">
    <location>
        <begin position="1"/>
        <end position="25"/>
    </location>
</feature>